<organism evidence="9">
    <name type="scientific">marine metagenome</name>
    <dbReference type="NCBI Taxonomy" id="408172"/>
    <lineage>
        <taxon>unclassified sequences</taxon>
        <taxon>metagenomes</taxon>
        <taxon>ecological metagenomes</taxon>
    </lineage>
</organism>
<reference evidence="9" key="1">
    <citation type="submission" date="2018-05" db="EMBL/GenBank/DDBJ databases">
        <authorList>
            <person name="Lanie J.A."/>
            <person name="Ng W.-L."/>
            <person name="Kazmierczak K.M."/>
            <person name="Andrzejewski T.M."/>
            <person name="Davidsen T.M."/>
            <person name="Wayne K.J."/>
            <person name="Tettelin H."/>
            <person name="Glass J.I."/>
            <person name="Rusch D."/>
            <person name="Podicherti R."/>
            <person name="Tsui H.-C.T."/>
            <person name="Winkler M.E."/>
        </authorList>
    </citation>
    <scope>NUCLEOTIDE SEQUENCE</scope>
</reference>
<keyword evidence="3 6" id="KW-0812">Transmembrane</keyword>
<dbReference type="InterPro" id="IPR025857">
    <property type="entry name" value="MacB_PCD"/>
</dbReference>
<feature type="transmembrane region" description="Helical" evidence="6">
    <location>
        <begin position="339"/>
        <end position="357"/>
    </location>
</feature>
<sequence>MLGISSLIIISCISDGFNDVINNKLSGIDGHIRIQSYLSDEIKDEKIHELDSIIIQKVHPQLKNTAPYIEKHAIIRKGSHSEGVILYGVPEKALNSIFQLNEFTKTESKFDKNNSIIVGNKLAELMEISEEDNIIILNPEEIVSKQLFNAEILKVANTFQTDFPEYDKLLAFVPLEKAKSIFEMESQMTGLILNVNNPDEVENADILIAEALGTMPYMTTTWKERHASLLDWLNVYDIPIKLIMFFITAVGIFNIGASLWMIIIEKTREFGILQSMGLTISQVKQIIIKEGAIIGLSGSLLGVIMSLCVLYFESVYHIIKLPNDVYFMEYLPVKISSVYFLFYPIITLLITIGFSYIPAKYSSKISPSEALRYE</sequence>
<feature type="transmembrane region" description="Helical" evidence="6">
    <location>
        <begin position="292"/>
        <end position="319"/>
    </location>
</feature>
<comment type="subcellular location">
    <subcellularLocation>
        <location evidence="1">Cell membrane</location>
        <topology evidence="1">Multi-pass membrane protein</topology>
    </subcellularLocation>
</comment>
<dbReference type="GO" id="GO:0098797">
    <property type="term" value="C:plasma membrane protein complex"/>
    <property type="evidence" value="ECO:0007669"/>
    <property type="project" value="TreeGrafter"/>
</dbReference>
<evidence type="ECO:0000256" key="1">
    <source>
        <dbReference type="ARBA" id="ARBA00004651"/>
    </source>
</evidence>
<dbReference type="AlphaFoldDB" id="A0A381SEH6"/>
<accession>A0A381SEH6</accession>
<feature type="domain" description="ABC3 transporter permease C-terminal" evidence="7">
    <location>
        <begin position="242"/>
        <end position="367"/>
    </location>
</feature>
<gene>
    <name evidence="9" type="ORF">METZ01_LOCUS54738</name>
</gene>
<keyword evidence="5 6" id="KW-0472">Membrane</keyword>
<keyword evidence="4 6" id="KW-1133">Transmembrane helix</keyword>
<evidence type="ECO:0000256" key="2">
    <source>
        <dbReference type="ARBA" id="ARBA00022475"/>
    </source>
</evidence>
<dbReference type="Pfam" id="PF12704">
    <property type="entry name" value="MacB_PCD"/>
    <property type="match status" value="1"/>
</dbReference>
<dbReference type="InterPro" id="IPR003838">
    <property type="entry name" value="ABC3_permease_C"/>
</dbReference>
<evidence type="ECO:0000256" key="3">
    <source>
        <dbReference type="ARBA" id="ARBA00022692"/>
    </source>
</evidence>
<dbReference type="PANTHER" id="PTHR30489:SF0">
    <property type="entry name" value="LIPOPROTEIN-RELEASING SYSTEM TRANSMEMBRANE PROTEIN LOLE"/>
    <property type="match status" value="1"/>
</dbReference>
<keyword evidence="2" id="KW-1003">Cell membrane</keyword>
<feature type="domain" description="MacB-like periplasmic core" evidence="8">
    <location>
        <begin position="1"/>
        <end position="204"/>
    </location>
</feature>
<dbReference type="PANTHER" id="PTHR30489">
    <property type="entry name" value="LIPOPROTEIN-RELEASING SYSTEM TRANSMEMBRANE PROTEIN LOLE"/>
    <property type="match status" value="1"/>
</dbReference>
<evidence type="ECO:0000256" key="4">
    <source>
        <dbReference type="ARBA" id="ARBA00022989"/>
    </source>
</evidence>
<protein>
    <submittedName>
        <fullName evidence="9">Uncharacterized protein</fullName>
    </submittedName>
</protein>
<name>A0A381SEH6_9ZZZZ</name>
<evidence type="ECO:0000313" key="9">
    <source>
        <dbReference type="EMBL" id="SVA01884.1"/>
    </source>
</evidence>
<evidence type="ECO:0000256" key="5">
    <source>
        <dbReference type="ARBA" id="ARBA00023136"/>
    </source>
</evidence>
<evidence type="ECO:0000259" key="8">
    <source>
        <dbReference type="Pfam" id="PF12704"/>
    </source>
</evidence>
<dbReference type="EMBL" id="UINC01002949">
    <property type="protein sequence ID" value="SVA01884.1"/>
    <property type="molecule type" value="Genomic_DNA"/>
</dbReference>
<dbReference type="InterPro" id="IPR051447">
    <property type="entry name" value="Lipoprotein-release_system"/>
</dbReference>
<feature type="transmembrane region" description="Helical" evidence="6">
    <location>
        <begin position="242"/>
        <end position="264"/>
    </location>
</feature>
<dbReference type="Pfam" id="PF02687">
    <property type="entry name" value="FtsX"/>
    <property type="match status" value="1"/>
</dbReference>
<evidence type="ECO:0000259" key="7">
    <source>
        <dbReference type="Pfam" id="PF02687"/>
    </source>
</evidence>
<dbReference type="GO" id="GO:0044874">
    <property type="term" value="P:lipoprotein localization to outer membrane"/>
    <property type="evidence" value="ECO:0007669"/>
    <property type="project" value="TreeGrafter"/>
</dbReference>
<evidence type="ECO:0000256" key="6">
    <source>
        <dbReference type="SAM" id="Phobius"/>
    </source>
</evidence>
<proteinExistence type="predicted"/>